<reference evidence="1 2" key="1">
    <citation type="submission" date="2024-09" db="EMBL/GenBank/DDBJ databases">
        <title>Draft genome sequence of Candidatus Magnetaquicoccaceae bacterium FCR-1.</title>
        <authorList>
            <person name="Shimoshige H."/>
            <person name="Shimamura S."/>
            <person name="Taoka A."/>
            <person name="Kobayashi H."/>
            <person name="Maekawa T."/>
        </authorList>
    </citation>
    <scope>NUCLEOTIDE SEQUENCE [LARGE SCALE GENOMIC DNA]</scope>
    <source>
        <strain evidence="1 2">FCR-1</strain>
    </source>
</reference>
<name>A0ABQ0C7V9_9PROT</name>
<evidence type="ECO:0000313" key="1">
    <source>
        <dbReference type="EMBL" id="GAB0056963.1"/>
    </source>
</evidence>
<comment type="caution">
    <text evidence="1">The sequence shown here is derived from an EMBL/GenBank/DDBJ whole genome shotgun (WGS) entry which is preliminary data.</text>
</comment>
<sequence length="73" mass="8005">MLCVGVEDGGTGDVGRSLPDERPLVRRGGDPVVVAVFQRVFSEIVCIRERFVDDADAARSRVLLSVDECLVMR</sequence>
<gene>
    <name evidence="1" type="ORF">SIID45300_01281</name>
</gene>
<keyword evidence="2" id="KW-1185">Reference proteome</keyword>
<evidence type="ECO:0000313" key="2">
    <source>
        <dbReference type="Proteomes" id="UP001628193"/>
    </source>
</evidence>
<dbReference type="EMBL" id="BAAFGK010000004">
    <property type="protein sequence ID" value="GAB0056963.1"/>
    <property type="molecule type" value="Genomic_DNA"/>
</dbReference>
<protein>
    <submittedName>
        <fullName evidence="1">Uncharacterized protein</fullName>
    </submittedName>
</protein>
<accession>A0ABQ0C7V9</accession>
<organism evidence="1 2">
    <name type="scientific">Candidatus Magnetaquiglobus chichijimensis</name>
    <dbReference type="NCBI Taxonomy" id="3141448"/>
    <lineage>
        <taxon>Bacteria</taxon>
        <taxon>Pseudomonadati</taxon>
        <taxon>Pseudomonadota</taxon>
        <taxon>Magnetococcia</taxon>
        <taxon>Magnetococcales</taxon>
        <taxon>Candidatus Magnetaquicoccaceae</taxon>
        <taxon>Candidatus Magnetaquiglobus</taxon>
    </lineage>
</organism>
<dbReference type="Proteomes" id="UP001628193">
    <property type="component" value="Unassembled WGS sequence"/>
</dbReference>
<proteinExistence type="predicted"/>